<dbReference type="CDD" id="cd01948">
    <property type="entry name" value="EAL"/>
    <property type="match status" value="1"/>
</dbReference>
<keyword evidence="1" id="KW-0472">Membrane</keyword>
<dbReference type="Pfam" id="PF00990">
    <property type="entry name" value="GGDEF"/>
    <property type="match status" value="1"/>
</dbReference>
<dbReference type="Pfam" id="PF00563">
    <property type="entry name" value="EAL"/>
    <property type="match status" value="1"/>
</dbReference>
<dbReference type="PANTHER" id="PTHR33121">
    <property type="entry name" value="CYCLIC DI-GMP PHOSPHODIESTERASE PDEF"/>
    <property type="match status" value="1"/>
</dbReference>
<dbReference type="GO" id="GO:0071111">
    <property type="term" value="F:cyclic-guanylate-specific phosphodiesterase activity"/>
    <property type="evidence" value="ECO:0007669"/>
    <property type="project" value="InterPro"/>
</dbReference>
<dbReference type="SUPFAM" id="SSF141868">
    <property type="entry name" value="EAL domain-like"/>
    <property type="match status" value="1"/>
</dbReference>
<dbReference type="SMART" id="SM00052">
    <property type="entry name" value="EAL"/>
    <property type="match status" value="1"/>
</dbReference>
<dbReference type="Gene3D" id="3.20.20.450">
    <property type="entry name" value="EAL domain"/>
    <property type="match status" value="1"/>
</dbReference>
<dbReference type="InterPro" id="IPR035919">
    <property type="entry name" value="EAL_sf"/>
</dbReference>
<evidence type="ECO:0000256" key="1">
    <source>
        <dbReference type="SAM" id="Phobius"/>
    </source>
</evidence>
<protein>
    <recommendedName>
        <fullName evidence="2">EAL domain-containing protein</fullName>
    </recommendedName>
</protein>
<feature type="transmembrane region" description="Helical" evidence="1">
    <location>
        <begin position="112"/>
        <end position="131"/>
    </location>
</feature>
<keyword evidence="1" id="KW-1133">Transmembrane helix</keyword>
<evidence type="ECO:0000313" key="3">
    <source>
        <dbReference type="EMBL" id="OAK61668.1"/>
    </source>
</evidence>
<reference evidence="3 4" key="1">
    <citation type="submission" date="2016-03" db="EMBL/GenBank/DDBJ databases">
        <title>Genome sequence of Variovorax paradoxus KB5.</title>
        <authorList>
            <person name="Jeong H."/>
            <person name="Hong C.E."/>
            <person name="Jo S.H."/>
            <person name="Park J.M."/>
        </authorList>
    </citation>
    <scope>NUCLEOTIDE SEQUENCE [LARGE SCALE GENOMIC DNA]</scope>
    <source>
        <strain evidence="3 4">KB5</strain>
    </source>
</reference>
<dbReference type="InterPro" id="IPR001633">
    <property type="entry name" value="EAL_dom"/>
</dbReference>
<dbReference type="AlphaFoldDB" id="A0AA91DLQ2"/>
<dbReference type="InterPro" id="IPR050706">
    <property type="entry name" value="Cyclic-di-GMP_PDE-like"/>
</dbReference>
<feature type="transmembrane region" description="Helical" evidence="1">
    <location>
        <begin position="44"/>
        <end position="65"/>
    </location>
</feature>
<dbReference type="PANTHER" id="PTHR33121:SF79">
    <property type="entry name" value="CYCLIC DI-GMP PHOSPHODIESTERASE PDED-RELATED"/>
    <property type="match status" value="1"/>
</dbReference>
<proteinExistence type="predicted"/>
<feature type="transmembrane region" description="Helical" evidence="1">
    <location>
        <begin position="147"/>
        <end position="165"/>
    </location>
</feature>
<feature type="transmembrane region" description="Helical" evidence="1">
    <location>
        <begin position="177"/>
        <end position="198"/>
    </location>
</feature>
<name>A0AA91DLQ2_VARPD</name>
<dbReference type="InterPro" id="IPR000160">
    <property type="entry name" value="GGDEF_dom"/>
</dbReference>
<dbReference type="Proteomes" id="UP000077852">
    <property type="component" value="Unassembled WGS sequence"/>
</dbReference>
<dbReference type="InterPro" id="IPR043128">
    <property type="entry name" value="Rev_trsase/Diguanyl_cyclase"/>
</dbReference>
<dbReference type="InterPro" id="IPR029787">
    <property type="entry name" value="Nucleotide_cyclase"/>
</dbReference>
<dbReference type="SUPFAM" id="SSF55073">
    <property type="entry name" value="Nucleotide cyclase"/>
    <property type="match status" value="1"/>
</dbReference>
<evidence type="ECO:0000313" key="4">
    <source>
        <dbReference type="Proteomes" id="UP000077852"/>
    </source>
</evidence>
<evidence type="ECO:0000259" key="2">
    <source>
        <dbReference type="PROSITE" id="PS50883"/>
    </source>
</evidence>
<organism evidence="3 4">
    <name type="scientific">Variovorax paradoxus</name>
    <dbReference type="NCBI Taxonomy" id="34073"/>
    <lineage>
        <taxon>Bacteria</taxon>
        <taxon>Pseudomonadati</taxon>
        <taxon>Pseudomonadota</taxon>
        <taxon>Betaproteobacteria</taxon>
        <taxon>Burkholderiales</taxon>
        <taxon>Comamonadaceae</taxon>
        <taxon>Variovorax</taxon>
    </lineage>
</organism>
<sequence>MAAWQAELANYPLLILQAAALLGILSITLLLSRTPTERVESRTLLYGSVFGITSFALIALSSQFFNLPSKPYLSSDLLFLGGLLGGWRGGTITLALTISARLIFGGFNQVEAFLLDMSITTAGGIIAHFVYSKKPLMQFGWKEVLKIWSARMACSMFSSGIIFLLKLVPPKVSAHVTALQIVGFSTSLFILGCVIALLRVDAHIRDSYFQRMKMYRTDILSGLPNRRALSEYLETILHKNQSQHVLLTFEVGNLKEMVRILGHDWTDKFWGHLASQLTNQETLKMTSNEKSNCFQLSDLALAFVVQETCVAQIENCQLVPRLYADVMEHLQVAGGPYSNVQLRCGVTNVRTADDANASSVLRNISLALQSSNQQIRYFHDSFSAQADKDAKVHELIIGWIRNINPPLNYQPKFNLETRVICGAEALLRAHSAEGLPLSPLYVLDVATRYQLLLKLEWCTVEMVIRELAQCMAKGFHTPLSVNISAASITVPDFGERILDRLDRYRVPSKMLSIEIIESGQVPDIDTVKENIHKLNSAGVGLSLDDFGAGYSTLTTLAKIPFDEVKIDYAMVSMIEQPRMNKAIGLALESATRYGARLVAEGVETETQLEILVKMGIKFGQGYLFSKAVSMNDLIELSRLEKHVQ</sequence>
<keyword evidence="1" id="KW-0812">Transmembrane</keyword>
<feature type="transmembrane region" description="Helical" evidence="1">
    <location>
        <begin position="12"/>
        <end position="32"/>
    </location>
</feature>
<feature type="domain" description="EAL" evidence="2">
    <location>
        <begin position="389"/>
        <end position="641"/>
    </location>
</feature>
<dbReference type="Gene3D" id="3.30.70.270">
    <property type="match status" value="1"/>
</dbReference>
<feature type="transmembrane region" description="Helical" evidence="1">
    <location>
        <begin position="77"/>
        <end position="100"/>
    </location>
</feature>
<dbReference type="SMART" id="SM00267">
    <property type="entry name" value="GGDEF"/>
    <property type="match status" value="1"/>
</dbReference>
<dbReference type="PROSITE" id="PS50883">
    <property type="entry name" value="EAL"/>
    <property type="match status" value="1"/>
</dbReference>
<dbReference type="EMBL" id="LVHG01000055">
    <property type="protein sequence ID" value="OAK61668.1"/>
    <property type="molecule type" value="Genomic_DNA"/>
</dbReference>
<comment type="caution">
    <text evidence="3">The sequence shown here is derived from an EMBL/GenBank/DDBJ whole genome shotgun (WGS) entry which is preliminary data.</text>
</comment>
<accession>A0AA91DLQ2</accession>
<gene>
    <name evidence="3" type="ORF">A3K87_20475</name>
</gene>